<reference evidence="4" key="1">
    <citation type="journal article" date="2019" name="Int. J. Syst. Evol. Microbiol.">
        <title>The Global Catalogue of Microorganisms (GCM) 10K type strain sequencing project: providing services to taxonomists for standard genome sequencing and annotation.</title>
        <authorList>
            <consortium name="The Broad Institute Genomics Platform"/>
            <consortium name="The Broad Institute Genome Sequencing Center for Infectious Disease"/>
            <person name="Wu L."/>
            <person name="Ma J."/>
        </authorList>
    </citation>
    <scope>NUCLEOTIDE SEQUENCE [LARGE SCALE GENOMIC DNA]</scope>
    <source>
        <strain evidence="4">JCM 17442</strain>
    </source>
</reference>
<evidence type="ECO:0000256" key="1">
    <source>
        <dbReference type="SAM" id="MobiDB-lite"/>
    </source>
</evidence>
<evidence type="ECO:0000256" key="2">
    <source>
        <dbReference type="SAM" id="Phobius"/>
    </source>
</evidence>
<sequence>MKATLLYTLPRIGVFAVLFAVLRLTPLSVYLAAVFAAILALLISYIFFGRLRMGVADTIVKRRAAPERDDDADEEDSVLDAGAAGHARTVRPAAAARRQAPPAEDE</sequence>
<evidence type="ECO:0008006" key="5">
    <source>
        <dbReference type="Google" id="ProtNLM"/>
    </source>
</evidence>
<dbReference type="Pfam" id="PF14012">
    <property type="entry name" value="DUF4229"/>
    <property type="match status" value="1"/>
</dbReference>
<feature type="transmembrane region" description="Helical" evidence="2">
    <location>
        <begin position="28"/>
        <end position="48"/>
    </location>
</feature>
<keyword evidence="4" id="KW-1185">Reference proteome</keyword>
<gene>
    <name evidence="3" type="ORF">GCM10022256_11630</name>
</gene>
<comment type="caution">
    <text evidence="3">The sequence shown here is derived from an EMBL/GenBank/DDBJ whole genome shotgun (WGS) entry which is preliminary data.</text>
</comment>
<organism evidence="3 4">
    <name type="scientific">Frondihabitans peucedani</name>
    <dbReference type="NCBI Taxonomy" id="598626"/>
    <lineage>
        <taxon>Bacteria</taxon>
        <taxon>Bacillati</taxon>
        <taxon>Actinomycetota</taxon>
        <taxon>Actinomycetes</taxon>
        <taxon>Micrococcales</taxon>
        <taxon>Microbacteriaceae</taxon>
        <taxon>Frondihabitans</taxon>
    </lineage>
</organism>
<keyword evidence="2" id="KW-0812">Transmembrane</keyword>
<name>A0ABP8E041_9MICO</name>
<evidence type="ECO:0000313" key="3">
    <source>
        <dbReference type="EMBL" id="GAA4265551.1"/>
    </source>
</evidence>
<accession>A0ABP8E041</accession>
<feature type="compositionally biased region" description="Low complexity" evidence="1">
    <location>
        <begin position="83"/>
        <end position="106"/>
    </location>
</feature>
<keyword evidence="2" id="KW-0472">Membrane</keyword>
<keyword evidence="2" id="KW-1133">Transmembrane helix</keyword>
<dbReference type="RefSeq" id="WP_344794072.1">
    <property type="nucleotide sequence ID" value="NZ_BAABAU010000001.1"/>
</dbReference>
<protein>
    <recommendedName>
        <fullName evidence="5">DUF4229 domain-containing protein</fullName>
    </recommendedName>
</protein>
<evidence type="ECO:0000313" key="4">
    <source>
        <dbReference type="Proteomes" id="UP001501594"/>
    </source>
</evidence>
<proteinExistence type="predicted"/>
<dbReference type="EMBL" id="BAABAU010000001">
    <property type="protein sequence ID" value="GAA4265551.1"/>
    <property type="molecule type" value="Genomic_DNA"/>
</dbReference>
<feature type="region of interest" description="Disordered" evidence="1">
    <location>
        <begin position="64"/>
        <end position="106"/>
    </location>
</feature>
<dbReference type="Proteomes" id="UP001501594">
    <property type="component" value="Unassembled WGS sequence"/>
</dbReference>
<feature type="transmembrane region" description="Helical" evidence="2">
    <location>
        <begin position="5"/>
        <end position="22"/>
    </location>
</feature>
<feature type="compositionally biased region" description="Acidic residues" evidence="1">
    <location>
        <begin position="68"/>
        <end position="78"/>
    </location>
</feature>
<dbReference type="InterPro" id="IPR025323">
    <property type="entry name" value="DUF4229"/>
</dbReference>